<keyword evidence="2" id="KW-0809">Transit peptide</keyword>
<evidence type="ECO:0000313" key="4">
    <source>
        <dbReference type="EMBL" id="CCI44425.1"/>
    </source>
</evidence>
<evidence type="ECO:0000313" key="5">
    <source>
        <dbReference type="Proteomes" id="UP000053237"/>
    </source>
</evidence>
<name>A0A024GCF5_9STRA</name>
<dbReference type="Proteomes" id="UP000053237">
    <property type="component" value="Unassembled WGS sequence"/>
</dbReference>
<comment type="similarity">
    <text evidence="1">Belongs to the Whirly family.</text>
</comment>
<dbReference type="SUPFAM" id="SSF54447">
    <property type="entry name" value="ssDNA-binding transcriptional regulator domain"/>
    <property type="match status" value="1"/>
</dbReference>
<sequence length="237" mass="26899">MCIARIHIRRTLRSHLLMYLLSSVKSMHSIFRRVLSPAIPQLRQFSNKIYPSFTVYEPEAVFQVSPIQPEYVQQSNYLKTKRVGSLLLSWAKQRDGSYDYTKKLYFALTPSEIGLVLEVLDSKIGEITITHTPNRNDQTVQTTERILRVFSPQSSNSSTSRTKFELAGDFDATTTLSTGETRVLKELLTYCLPRLYGFHSVLEGPLNIGTSSPQSNQSGNQNRPRSSQTSQAGEWPF</sequence>
<proteinExistence type="inferred from homology"/>
<gene>
    <name evidence="4" type="ORF">BN9_052340</name>
</gene>
<keyword evidence="5" id="KW-1185">Reference proteome</keyword>
<dbReference type="GO" id="GO:0003697">
    <property type="term" value="F:single-stranded DNA binding"/>
    <property type="evidence" value="ECO:0007669"/>
    <property type="project" value="InterPro"/>
</dbReference>
<dbReference type="OrthoDB" id="511009at2759"/>
<dbReference type="PANTHER" id="PTHR31745">
    <property type="entry name" value="SINGLE-STRANDED DNA-BINDING PROTEIN WHY2, MITOCHONDRIAL"/>
    <property type="match status" value="1"/>
</dbReference>
<dbReference type="PANTHER" id="PTHR31745:SF1">
    <property type="entry name" value="SINGLE-STRANDED DNA-BINDING PROTEIN WHY2, MITOCHONDRIAL"/>
    <property type="match status" value="1"/>
</dbReference>
<dbReference type="GO" id="GO:0006952">
    <property type="term" value="P:defense response"/>
    <property type="evidence" value="ECO:0007669"/>
    <property type="project" value="InterPro"/>
</dbReference>
<feature type="compositionally biased region" description="Low complexity" evidence="3">
    <location>
        <begin position="211"/>
        <end position="228"/>
    </location>
</feature>
<dbReference type="Pfam" id="PF08536">
    <property type="entry name" value="Whirly"/>
    <property type="match status" value="1"/>
</dbReference>
<reference evidence="4 5" key="1">
    <citation type="submission" date="2012-05" db="EMBL/GenBank/DDBJ databases">
        <title>Recombination and specialization in a pathogen metapopulation.</title>
        <authorList>
            <person name="Gardiner A."/>
            <person name="Kemen E."/>
            <person name="Schultz-Larsen T."/>
            <person name="MacLean D."/>
            <person name="Van Oosterhout C."/>
            <person name="Jones J.D.G."/>
        </authorList>
    </citation>
    <scope>NUCLEOTIDE SEQUENCE [LARGE SCALE GENOMIC DNA]</scope>
    <source>
        <strain evidence="4 5">Ac Nc2</strain>
    </source>
</reference>
<evidence type="ECO:0000256" key="2">
    <source>
        <dbReference type="ARBA" id="ARBA00022946"/>
    </source>
</evidence>
<dbReference type="InParanoid" id="A0A024GCF5"/>
<dbReference type="GO" id="GO:0006355">
    <property type="term" value="P:regulation of DNA-templated transcription"/>
    <property type="evidence" value="ECO:0007669"/>
    <property type="project" value="InterPro"/>
</dbReference>
<evidence type="ECO:0000256" key="3">
    <source>
        <dbReference type="SAM" id="MobiDB-lite"/>
    </source>
</evidence>
<comment type="caution">
    <text evidence="4">The sequence shown here is derived from an EMBL/GenBank/DDBJ whole genome shotgun (WGS) entry which is preliminary data.</text>
</comment>
<feature type="region of interest" description="Disordered" evidence="3">
    <location>
        <begin position="208"/>
        <end position="237"/>
    </location>
</feature>
<evidence type="ECO:0000256" key="1">
    <source>
        <dbReference type="ARBA" id="ARBA00006061"/>
    </source>
</evidence>
<dbReference type="AlphaFoldDB" id="A0A024GCF5"/>
<organism evidence="4 5">
    <name type="scientific">Albugo candida</name>
    <dbReference type="NCBI Taxonomy" id="65357"/>
    <lineage>
        <taxon>Eukaryota</taxon>
        <taxon>Sar</taxon>
        <taxon>Stramenopiles</taxon>
        <taxon>Oomycota</taxon>
        <taxon>Peronosporomycetes</taxon>
        <taxon>Albuginales</taxon>
        <taxon>Albuginaceae</taxon>
        <taxon>Albugo</taxon>
    </lineage>
</organism>
<protein>
    <submittedName>
        <fullName evidence="4">Uncharacterized protein</fullName>
    </submittedName>
</protein>
<accession>A0A024GCF5</accession>
<dbReference type="EMBL" id="CAIX01000070">
    <property type="protein sequence ID" value="CCI44425.1"/>
    <property type="molecule type" value="Genomic_DNA"/>
</dbReference>
<dbReference type="InterPro" id="IPR009044">
    <property type="entry name" value="ssDNA-bd_transcriptional_reg"/>
</dbReference>
<dbReference type="InterPro" id="IPR013742">
    <property type="entry name" value="Whirly"/>
</dbReference>
<dbReference type="Gene3D" id="2.30.31.10">
    <property type="entry name" value="Transcriptional Coactivator Pc4, Chain A"/>
    <property type="match status" value="1"/>
</dbReference>